<gene>
    <name evidence="2" type="ORF">S06H3_14440</name>
</gene>
<dbReference type="InterPro" id="IPR038763">
    <property type="entry name" value="DHH_sf"/>
</dbReference>
<dbReference type="PANTHER" id="PTHR30255:SF2">
    <property type="entry name" value="SINGLE-STRANDED-DNA-SPECIFIC EXONUCLEASE RECJ"/>
    <property type="match status" value="1"/>
</dbReference>
<dbReference type="SUPFAM" id="SSF64182">
    <property type="entry name" value="DHH phosphoesterases"/>
    <property type="match status" value="1"/>
</dbReference>
<dbReference type="Gene3D" id="3.90.1640.30">
    <property type="match status" value="1"/>
</dbReference>
<feature type="non-terminal residue" evidence="2">
    <location>
        <position position="172"/>
    </location>
</feature>
<feature type="domain" description="DDH" evidence="1">
    <location>
        <begin position="2"/>
        <end position="91"/>
    </location>
</feature>
<dbReference type="InterPro" id="IPR001667">
    <property type="entry name" value="DDH_dom"/>
</dbReference>
<comment type="caution">
    <text evidence="2">The sequence shown here is derived from an EMBL/GenBank/DDBJ whole genome shotgun (WGS) entry which is preliminary data.</text>
</comment>
<accession>X1MAC9</accession>
<dbReference type="Pfam" id="PF01368">
    <property type="entry name" value="DHH"/>
    <property type="match status" value="1"/>
</dbReference>
<evidence type="ECO:0000259" key="1">
    <source>
        <dbReference type="Pfam" id="PF01368"/>
    </source>
</evidence>
<dbReference type="AlphaFoldDB" id="X1MAC9"/>
<protein>
    <recommendedName>
        <fullName evidence="1">DDH domain-containing protein</fullName>
    </recommendedName>
</protein>
<dbReference type="GO" id="GO:0004527">
    <property type="term" value="F:exonuclease activity"/>
    <property type="evidence" value="ECO:0007669"/>
    <property type="project" value="UniProtKB-KW"/>
</dbReference>
<dbReference type="InterPro" id="IPR051673">
    <property type="entry name" value="SSDNA_exonuclease_RecJ"/>
</dbReference>
<name>X1MAC9_9ZZZZ</name>
<dbReference type="PANTHER" id="PTHR30255">
    <property type="entry name" value="SINGLE-STRANDED-DNA-SPECIFIC EXONUCLEASE RECJ"/>
    <property type="match status" value="1"/>
</dbReference>
<proteinExistence type="predicted"/>
<evidence type="ECO:0000313" key="2">
    <source>
        <dbReference type="EMBL" id="GAI03329.1"/>
    </source>
</evidence>
<reference evidence="2" key="1">
    <citation type="journal article" date="2014" name="Front. Microbiol.">
        <title>High frequency of phylogenetically diverse reductive dehalogenase-homologous genes in deep subseafloor sedimentary metagenomes.</title>
        <authorList>
            <person name="Kawai M."/>
            <person name="Futagami T."/>
            <person name="Toyoda A."/>
            <person name="Takaki Y."/>
            <person name="Nishi S."/>
            <person name="Hori S."/>
            <person name="Arai W."/>
            <person name="Tsubouchi T."/>
            <person name="Morono Y."/>
            <person name="Uchiyama I."/>
            <person name="Ito T."/>
            <person name="Fujiyama A."/>
            <person name="Inagaki F."/>
            <person name="Takami H."/>
        </authorList>
    </citation>
    <scope>NUCLEOTIDE SEQUENCE</scope>
    <source>
        <strain evidence="2">Expedition CK06-06</strain>
    </source>
</reference>
<dbReference type="EMBL" id="BARV01007063">
    <property type="protein sequence ID" value="GAI03329.1"/>
    <property type="molecule type" value="Genomic_DNA"/>
</dbReference>
<organism evidence="2">
    <name type="scientific">marine sediment metagenome</name>
    <dbReference type="NCBI Taxonomy" id="412755"/>
    <lineage>
        <taxon>unclassified sequences</taxon>
        <taxon>metagenomes</taxon>
        <taxon>ecological metagenomes</taxon>
    </lineage>
</organism>
<sequence length="172" mass="18354">MVTVDCGISAAPEVARAQQMGLDIVITDHHTVPPQIPPAIAVVNPKRADSSYPFPELAGVGVAFKLLQALFHYLGKDNDMADLLDLVALGTVADMVSLLGENRYLVKRGIEMLHTTKRPGLRELARCAGVSLNGIDSEIISWVIAPRLNAAGRLDHAGIGYNLLSTSSSEEA</sequence>